<dbReference type="STRING" id="888268.A0A1E5WLM9"/>
<dbReference type="Proteomes" id="UP000095767">
    <property type="component" value="Unassembled WGS sequence"/>
</dbReference>
<dbReference type="CDD" id="cd22160">
    <property type="entry name" value="F-box_AtFBL13-like"/>
    <property type="match status" value="1"/>
</dbReference>
<dbReference type="InterPro" id="IPR036047">
    <property type="entry name" value="F-box-like_dom_sf"/>
</dbReference>
<protein>
    <recommendedName>
        <fullName evidence="4">F-box domain-containing protein</fullName>
    </recommendedName>
</protein>
<dbReference type="OrthoDB" id="692490at2759"/>
<comment type="caution">
    <text evidence="2">The sequence shown here is derived from an EMBL/GenBank/DDBJ whole genome shotgun (WGS) entry which is preliminary data.</text>
</comment>
<feature type="region of interest" description="Disordered" evidence="1">
    <location>
        <begin position="1"/>
        <end position="24"/>
    </location>
</feature>
<dbReference type="PANTHER" id="PTHR34223:SF80">
    <property type="entry name" value="OS11G0205900 PROTEIN"/>
    <property type="match status" value="1"/>
</dbReference>
<dbReference type="Gene3D" id="1.20.1280.50">
    <property type="match status" value="1"/>
</dbReference>
<keyword evidence="3" id="KW-1185">Reference proteome</keyword>
<name>A0A1E5WLM9_9POAL</name>
<evidence type="ECO:0000256" key="1">
    <source>
        <dbReference type="SAM" id="MobiDB-lite"/>
    </source>
</evidence>
<dbReference type="EMBL" id="LWDX02002186">
    <property type="protein sequence ID" value="OEL38316.1"/>
    <property type="molecule type" value="Genomic_DNA"/>
</dbReference>
<gene>
    <name evidence="2" type="ORF">BAE44_0000663</name>
</gene>
<dbReference type="InterPro" id="IPR053781">
    <property type="entry name" value="F-box_AtFBL13-like"/>
</dbReference>
<reference evidence="2 3" key="1">
    <citation type="submission" date="2016-09" db="EMBL/GenBank/DDBJ databases">
        <title>The draft genome of Dichanthelium oligosanthes: A C3 panicoid grass species.</title>
        <authorList>
            <person name="Studer A.J."/>
            <person name="Schnable J.C."/>
            <person name="Brutnell T.P."/>
        </authorList>
    </citation>
    <scope>NUCLEOTIDE SEQUENCE [LARGE SCALE GENOMIC DNA]</scope>
    <source>
        <strain evidence="3">cv. Kellogg 1175</strain>
        <tissue evidence="2">Leaf</tissue>
    </source>
</reference>
<accession>A0A1E5WLM9</accession>
<dbReference type="InterPro" id="IPR053197">
    <property type="entry name" value="F-box_SCFL_complex_component"/>
</dbReference>
<evidence type="ECO:0008006" key="4">
    <source>
        <dbReference type="Google" id="ProtNLM"/>
    </source>
</evidence>
<evidence type="ECO:0000313" key="2">
    <source>
        <dbReference type="EMBL" id="OEL38316.1"/>
    </source>
</evidence>
<proteinExistence type="predicted"/>
<dbReference type="AlphaFoldDB" id="A0A1E5WLM9"/>
<sequence length="110" mass="11894">MFDGMPPGKRGRGDEGSPAEAGGDRFSALPDAIFCHVLLLLPAEEAVRTCVLARRWRCLRKSTMGLRIGCLDMDEPVSVNALRKFVDYLLLLRGGSPLDTCELSIGTSGV</sequence>
<evidence type="ECO:0000313" key="3">
    <source>
        <dbReference type="Proteomes" id="UP000095767"/>
    </source>
</evidence>
<dbReference type="PANTHER" id="PTHR34223">
    <property type="entry name" value="OS11G0201299 PROTEIN"/>
    <property type="match status" value="1"/>
</dbReference>
<dbReference type="SUPFAM" id="SSF81383">
    <property type="entry name" value="F-box domain"/>
    <property type="match status" value="1"/>
</dbReference>
<organism evidence="2 3">
    <name type="scientific">Dichanthelium oligosanthes</name>
    <dbReference type="NCBI Taxonomy" id="888268"/>
    <lineage>
        <taxon>Eukaryota</taxon>
        <taxon>Viridiplantae</taxon>
        <taxon>Streptophyta</taxon>
        <taxon>Embryophyta</taxon>
        <taxon>Tracheophyta</taxon>
        <taxon>Spermatophyta</taxon>
        <taxon>Magnoliopsida</taxon>
        <taxon>Liliopsida</taxon>
        <taxon>Poales</taxon>
        <taxon>Poaceae</taxon>
        <taxon>PACMAD clade</taxon>
        <taxon>Panicoideae</taxon>
        <taxon>Panicodae</taxon>
        <taxon>Paniceae</taxon>
        <taxon>Dichantheliinae</taxon>
        <taxon>Dichanthelium</taxon>
    </lineage>
</organism>